<dbReference type="STRING" id="237682.SAMN05421676_102295"/>
<evidence type="ECO:0000256" key="1">
    <source>
        <dbReference type="SAM" id="Phobius"/>
    </source>
</evidence>
<sequence length="177" mass="18804">MKMDTRVLILLSLFIGIGTVLHLVMPGVLFGMKPDLQLAMMFLGILLFPRAKYVLVLAVATGLLTALTTTMPGGQISNIIDKPITAFAFFGLYVLFSKMTKNAVLAPIMTALGTMISGAIFLSVALFILGVELGAGFGALFATVVIPATIANSIIILVVYPILQAIMKRSTISLQKA</sequence>
<evidence type="ECO:0000313" key="2">
    <source>
        <dbReference type="EMBL" id="SES99282.1"/>
    </source>
</evidence>
<dbReference type="RefSeq" id="WP_342731372.1">
    <property type="nucleotide sequence ID" value="NZ_FOHJ01000002.1"/>
</dbReference>
<keyword evidence="1" id="KW-0812">Transmembrane</keyword>
<reference evidence="3" key="1">
    <citation type="submission" date="2016-10" db="EMBL/GenBank/DDBJ databases">
        <authorList>
            <person name="Varghese N."/>
            <person name="Submissions S."/>
        </authorList>
    </citation>
    <scope>NUCLEOTIDE SEQUENCE [LARGE SCALE GENOMIC DNA]</scope>
    <source>
        <strain evidence="3">CGMCC 1.3566</strain>
    </source>
</reference>
<dbReference type="EMBL" id="FOHJ01000002">
    <property type="protein sequence ID" value="SES99282.1"/>
    <property type="molecule type" value="Genomic_DNA"/>
</dbReference>
<dbReference type="AlphaFoldDB" id="A0A1I0AXW9"/>
<proteinExistence type="predicted"/>
<accession>A0A1I0AXW9</accession>
<protein>
    <submittedName>
        <fullName evidence="2">Tryptophan transporter TrpP</fullName>
    </submittedName>
</protein>
<dbReference type="InterPro" id="IPR031360">
    <property type="entry name" value="TrpP"/>
</dbReference>
<name>A0A1I0AXW9_9BACI</name>
<feature type="transmembrane region" description="Helical" evidence="1">
    <location>
        <begin position="6"/>
        <end position="32"/>
    </location>
</feature>
<gene>
    <name evidence="2" type="ORF">SAMN05421676_102295</name>
</gene>
<feature type="transmembrane region" description="Helical" evidence="1">
    <location>
        <begin position="108"/>
        <end position="131"/>
    </location>
</feature>
<evidence type="ECO:0000313" key="3">
    <source>
        <dbReference type="Proteomes" id="UP000199095"/>
    </source>
</evidence>
<dbReference type="Proteomes" id="UP000199095">
    <property type="component" value="Unassembled WGS sequence"/>
</dbReference>
<keyword evidence="3" id="KW-1185">Reference proteome</keyword>
<dbReference type="Pfam" id="PF17099">
    <property type="entry name" value="TrpP"/>
    <property type="match status" value="1"/>
</dbReference>
<keyword evidence="1" id="KW-0472">Membrane</keyword>
<feature type="transmembrane region" description="Helical" evidence="1">
    <location>
        <begin position="137"/>
        <end position="163"/>
    </location>
</feature>
<organism evidence="2 3">
    <name type="scientific">Salinibacillus kushneri</name>
    <dbReference type="NCBI Taxonomy" id="237682"/>
    <lineage>
        <taxon>Bacteria</taxon>
        <taxon>Bacillati</taxon>
        <taxon>Bacillota</taxon>
        <taxon>Bacilli</taxon>
        <taxon>Bacillales</taxon>
        <taxon>Bacillaceae</taxon>
        <taxon>Salinibacillus</taxon>
    </lineage>
</organism>
<keyword evidence="1" id="KW-1133">Transmembrane helix</keyword>